<protein>
    <submittedName>
        <fullName evidence="2">DUF3256 family protein</fullName>
    </submittedName>
</protein>
<feature type="chain" id="PRO_5046662847" evidence="1">
    <location>
        <begin position="20"/>
        <end position="207"/>
    </location>
</feature>
<dbReference type="EMBL" id="JAMXLY010000012">
    <property type="protein sequence ID" value="MCO6025162.1"/>
    <property type="molecule type" value="Genomic_DNA"/>
</dbReference>
<name>A0ABT1BVP6_9BACT</name>
<sequence length="207" mass="23691">MKKTFLILLTVLISFNVSAQSIKKMWLAMPDSVIPYLNANLRQEFLDFADMKVKASVKNLLTGNSRMDTLTNDYLHVILNPSTTLEMKMLPRQNGDSVLCFVKTLSAPSKESEILFYDRSWHRLSSKDLMPAVKPEDFIVRPDTMPVDRFQFLEAMIEPYLVSGKLSPNDRTMVLSLAVPLVGSMDEKAVNTILVQKKLNWENERFK</sequence>
<dbReference type="Proteomes" id="UP001204015">
    <property type="component" value="Unassembled WGS sequence"/>
</dbReference>
<dbReference type="SUPFAM" id="SSF160925">
    <property type="entry name" value="PG1388-like"/>
    <property type="match status" value="1"/>
</dbReference>
<keyword evidence="1" id="KW-0732">Signal</keyword>
<evidence type="ECO:0000313" key="2">
    <source>
        <dbReference type="EMBL" id="MCO6025162.1"/>
    </source>
</evidence>
<reference evidence="2 3" key="1">
    <citation type="submission" date="2022-06" db="EMBL/GenBank/DDBJ databases">
        <title>A taxonomic note on the genus Prevotella: Description of four novel genera and emended description of the genera Hallella and Xylanibacter.</title>
        <authorList>
            <person name="Hitch T.C.A."/>
        </authorList>
    </citation>
    <scope>NUCLEOTIDE SEQUENCE [LARGE SCALE GENOMIC DNA]</scope>
    <source>
        <strain evidence="2 3">DSM 100619</strain>
    </source>
</reference>
<comment type="caution">
    <text evidence="2">The sequence shown here is derived from an EMBL/GenBank/DDBJ whole genome shotgun (WGS) entry which is preliminary data.</text>
</comment>
<dbReference type="RefSeq" id="WP_252760522.1">
    <property type="nucleotide sequence ID" value="NZ_JAMXLY010000012.1"/>
</dbReference>
<feature type="signal peptide" evidence="1">
    <location>
        <begin position="1"/>
        <end position="19"/>
    </location>
</feature>
<keyword evidence="3" id="KW-1185">Reference proteome</keyword>
<dbReference type="Pfam" id="PF11644">
    <property type="entry name" value="DUF3256"/>
    <property type="match status" value="1"/>
</dbReference>
<evidence type="ECO:0000256" key="1">
    <source>
        <dbReference type="SAM" id="SignalP"/>
    </source>
</evidence>
<proteinExistence type="predicted"/>
<organism evidence="2 3">
    <name type="scientific">Segatella cerevisiae</name>
    <dbReference type="NCBI Taxonomy" id="2053716"/>
    <lineage>
        <taxon>Bacteria</taxon>
        <taxon>Pseudomonadati</taxon>
        <taxon>Bacteroidota</taxon>
        <taxon>Bacteroidia</taxon>
        <taxon>Bacteroidales</taxon>
        <taxon>Prevotellaceae</taxon>
        <taxon>Segatella</taxon>
    </lineage>
</organism>
<evidence type="ECO:0000313" key="3">
    <source>
        <dbReference type="Proteomes" id="UP001204015"/>
    </source>
</evidence>
<gene>
    <name evidence="2" type="ORF">NG821_04795</name>
</gene>
<dbReference type="InterPro" id="IPR021670">
    <property type="entry name" value="DUF3256"/>
</dbReference>
<accession>A0ABT1BVP6</accession>